<dbReference type="CDD" id="cd00207">
    <property type="entry name" value="fer2"/>
    <property type="match status" value="1"/>
</dbReference>
<dbReference type="SUPFAM" id="SSF47741">
    <property type="entry name" value="CO dehydrogenase ISP C-domain like"/>
    <property type="match status" value="1"/>
</dbReference>
<dbReference type="FunFam" id="3.10.20.30:FF:000015">
    <property type="entry name" value="Aldehyde oxidase 1"/>
    <property type="match status" value="1"/>
</dbReference>
<keyword evidence="6" id="KW-0408">Iron</keyword>
<evidence type="ECO:0000256" key="9">
    <source>
        <dbReference type="SAM" id="MobiDB-lite"/>
    </source>
</evidence>
<protein>
    <recommendedName>
        <fullName evidence="10">2Fe-2S ferredoxin-type domain-containing protein</fullName>
    </recommendedName>
</protein>
<dbReference type="FunFam" id="3.90.1170.50:FF:000001">
    <property type="entry name" value="Aldehyde oxidase 1"/>
    <property type="match status" value="1"/>
</dbReference>
<evidence type="ECO:0000313" key="11">
    <source>
        <dbReference type="EMBL" id="KAK2140392.1"/>
    </source>
</evidence>
<dbReference type="Gene3D" id="3.30.365.10">
    <property type="entry name" value="Aldehyde oxidase/xanthine dehydrogenase, molybdopterin binding domain"/>
    <property type="match status" value="3"/>
</dbReference>
<dbReference type="Pfam" id="PF00111">
    <property type="entry name" value="Fer2"/>
    <property type="match status" value="1"/>
</dbReference>
<dbReference type="SUPFAM" id="SSF54665">
    <property type="entry name" value="CO dehydrogenase molybdoprotein N-domain-like"/>
    <property type="match status" value="1"/>
</dbReference>
<dbReference type="PROSITE" id="PS51085">
    <property type="entry name" value="2FE2S_FER_2"/>
    <property type="match status" value="1"/>
</dbReference>
<dbReference type="Gene3D" id="1.10.150.120">
    <property type="entry name" value="[2Fe-2S]-binding domain"/>
    <property type="match status" value="1"/>
</dbReference>
<dbReference type="InterPro" id="IPR036884">
    <property type="entry name" value="2Fe-2S-bd_dom_sf"/>
</dbReference>
<evidence type="ECO:0000256" key="1">
    <source>
        <dbReference type="ARBA" id="ARBA00001924"/>
    </source>
</evidence>
<dbReference type="SMART" id="SM01008">
    <property type="entry name" value="Ald_Xan_dh_C"/>
    <property type="match status" value="1"/>
</dbReference>
<evidence type="ECO:0000256" key="2">
    <source>
        <dbReference type="ARBA" id="ARBA00006849"/>
    </source>
</evidence>
<feature type="region of interest" description="Disordered" evidence="9">
    <location>
        <begin position="176"/>
        <end position="197"/>
    </location>
</feature>
<dbReference type="GO" id="GO:0005506">
    <property type="term" value="F:iron ion binding"/>
    <property type="evidence" value="ECO:0007669"/>
    <property type="project" value="InterPro"/>
</dbReference>
<dbReference type="Gene3D" id="3.10.20.30">
    <property type="match status" value="1"/>
</dbReference>
<dbReference type="InterPro" id="IPR036010">
    <property type="entry name" value="2Fe-2S_ferredoxin-like_sf"/>
</dbReference>
<proteinExistence type="inferred from homology"/>
<name>A0AAD9MNG0_9ANNE</name>
<dbReference type="SUPFAM" id="SSF54292">
    <property type="entry name" value="2Fe-2S ferredoxin-like"/>
    <property type="match status" value="1"/>
</dbReference>
<comment type="cofactor">
    <cofactor evidence="1">
        <name>Mo-molybdopterin</name>
        <dbReference type="ChEBI" id="CHEBI:71302"/>
    </cofactor>
</comment>
<dbReference type="InterPro" id="IPR016208">
    <property type="entry name" value="Ald_Oxase/xanthine_DH-like"/>
</dbReference>
<dbReference type="InterPro" id="IPR037165">
    <property type="entry name" value="AldOxase/xan_DH_Mopterin-bd_sf"/>
</dbReference>
<evidence type="ECO:0000313" key="12">
    <source>
        <dbReference type="Proteomes" id="UP001208570"/>
    </source>
</evidence>
<keyword evidence="4" id="KW-0479">Metal-binding</keyword>
<dbReference type="InterPro" id="IPR006058">
    <property type="entry name" value="2Fe2S_fd_BS"/>
</dbReference>
<evidence type="ECO:0000259" key="10">
    <source>
        <dbReference type="PROSITE" id="PS51085"/>
    </source>
</evidence>
<dbReference type="Pfam" id="PF01799">
    <property type="entry name" value="Fer2_2"/>
    <property type="match status" value="1"/>
</dbReference>
<evidence type="ECO:0000256" key="8">
    <source>
        <dbReference type="ARBA" id="ARBA00034078"/>
    </source>
</evidence>
<dbReference type="GO" id="GO:0016491">
    <property type="term" value="F:oxidoreductase activity"/>
    <property type="evidence" value="ECO:0007669"/>
    <property type="project" value="UniProtKB-KW"/>
</dbReference>
<dbReference type="PANTHER" id="PTHR45444:SF3">
    <property type="entry name" value="XANTHINE DEHYDROGENASE"/>
    <property type="match status" value="1"/>
</dbReference>
<dbReference type="Pfam" id="PF02738">
    <property type="entry name" value="MoCoBD_1"/>
    <property type="match status" value="2"/>
</dbReference>
<dbReference type="InterPro" id="IPR000674">
    <property type="entry name" value="Ald_Oxase/Xan_DH_a/b"/>
</dbReference>
<dbReference type="GO" id="GO:0051537">
    <property type="term" value="F:2 iron, 2 sulfur cluster binding"/>
    <property type="evidence" value="ECO:0007669"/>
    <property type="project" value="UniProtKB-KW"/>
</dbReference>
<comment type="caution">
    <text evidence="11">The sequence shown here is derived from an EMBL/GenBank/DDBJ whole genome shotgun (WGS) entry which is preliminary data.</text>
</comment>
<keyword evidence="12" id="KW-1185">Reference proteome</keyword>
<dbReference type="InterPro" id="IPR012675">
    <property type="entry name" value="Beta-grasp_dom_sf"/>
</dbReference>
<gene>
    <name evidence="11" type="ORF">LSH36_1368g00050</name>
</gene>
<dbReference type="Pfam" id="PF01315">
    <property type="entry name" value="Ald_Xan_dh_C"/>
    <property type="match status" value="1"/>
</dbReference>
<evidence type="ECO:0000256" key="4">
    <source>
        <dbReference type="ARBA" id="ARBA00022723"/>
    </source>
</evidence>
<sequence length="604" mass="67457">MALPPGDESATLIFYVNGQKIVEENPDPEETLLKYLRRKHAVVLLTGTKLSCGQGACGSCTVMVSRYDRKSKQIRHAAVVSCLVPVCSLHGLAVTTIEGEQLVKAHGTQCGYCTPGFVMSMYTLLHNNPIPSMDQVQKAILGNLCRCTGYRPILDGFKPFTKDYCPLGDQCCKRTSSSNNSDESMPVNPLSDHPESDGVGRPIVHRSARQQATGEALFIDDTPHYENELYLSLVTSKYGHARILKVDPSEALRVNGVVDVITHKNIPGKNQYGQIKPDEVVFAVEEVEFYGQIIAAVIATTEDIAKRAAELVDVTYQPLPCITTIQEAIKADSYLDNCKKLRIGDTASGFIQADEIVQGEIEMGGQEHFYMETMRALVVPSKEDNQLNVFAPVQNGKALQEVISHVLDIPYSTIGVHTKRIGGSFGGKGTKLLVVLPVALAAHRLKRPVRCILDRDTDMQITGGRHPVLAQYKILEVLLLGFDNCYQIRNVQINGRLCKTNLPSNTAMRGFGNPQTICIVETWMQHVAERLNLNPEQVRELNMYKSGEIFPFNGNPETSTFERTWNEVKSKSDFQVRSREVEEFNRYVEMFIYIYIYIYIFSVY</sequence>
<dbReference type="EMBL" id="JAODUP010001368">
    <property type="protein sequence ID" value="KAK2140392.1"/>
    <property type="molecule type" value="Genomic_DNA"/>
</dbReference>
<dbReference type="PROSITE" id="PS00197">
    <property type="entry name" value="2FE2S_FER_1"/>
    <property type="match status" value="1"/>
</dbReference>
<evidence type="ECO:0000256" key="7">
    <source>
        <dbReference type="ARBA" id="ARBA00023014"/>
    </source>
</evidence>
<dbReference type="Proteomes" id="UP001208570">
    <property type="component" value="Unassembled WGS sequence"/>
</dbReference>
<dbReference type="Gene3D" id="3.90.1170.50">
    <property type="entry name" value="Aldehyde oxidase/xanthine dehydrogenase, a/b hammerhead"/>
    <property type="match status" value="1"/>
</dbReference>
<evidence type="ECO:0000256" key="3">
    <source>
        <dbReference type="ARBA" id="ARBA00022714"/>
    </source>
</evidence>
<evidence type="ECO:0000256" key="6">
    <source>
        <dbReference type="ARBA" id="ARBA00023004"/>
    </source>
</evidence>
<dbReference type="AlphaFoldDB" id="A0AAD9MNG0"/>
<accession>A0AAD9MNG0</accession>
<dbReference type="InterPro" id="IPR036856">
    <property type="entry name" value="Ald_Oxase/Xan_DH_a/b_sf"/>
</dbReference>
<keyword evidence="3" id="KW-0001">2Fe-2S</keyword>
<dbReference type="SUPFAM" id="SSF56003">
    <property type="entry name" value="Molybdenum cofactor-binding domain"/>
    <property type="match status" value="1"/>
</dbReference>
<organism evidence="11 12">
    <name type="scientific">Paralvinella palmiformis</name>
    <dbReference type="NCBI Taxonomy" id="53620"/>
    <lineage>
        <taxon>Eukaryota</taxon>
        <taxon>Metazoa</taxon>
        <taxon>Spiralia</taxon>
        <taxon>Lophotrochozoa</taxon>
        <taxon>Annelida</taxon>
        <taxon>Polychaeta</taxon>
        <taxon>Sedentaria</taxon>
        <taxon>Canalipalpata</taxon>
        <taxon>Terebellida</taxon>
        <taxon>Terebelliformia</taxon>
        <taxon>Alvinellidae</taxon>
        <taxon>Paralvinella</taxon>
    </lineage>
</organism>
<dbReference type="PANTHER" id="PTHR45444">
    <property type="entry name" value="XANTHINE DEHYDROGENASE"/>
    <property type="match status" value="1"/>
</dbReference>
<dbReference type="InterPro" id="IPR001041">
    <property type="entry name" value="2Fe-2S_ferredoxin-type"/>
</dbReference>
<keyword evidence="5" id="KW-0560">Oxidoreductase</keyword>
<reference evidence="11" key="1">
    <citation type="journal article" date="2023" name="Mol. Biol. Evol.">
        <title>Third-Generation Sequencing Reveals the Adaptive Role of the Epigenome in Three Deep-Sea Polychaetes.</title>
        <authorList>
            <person name="Perez M."/>
            <person name="Aroh O."/>
            <person name="Sun Y."/>
            <person name="Lan Y."/>
            <person name="Juniper S.K."/>
            <person name="Young C.R."/>
            <person name="Angers B."/>
            <person name="Qian P.Y."/>
        </authorList>
    </citation>
    <scope>NUCLEOTIDE SEQUENCE</scope>
    <source>
        <strain evidence="11">P08H-3</strain>
    </source>
</reference>
<comment type="similarity">
    <text evidence="2">Belongs to the xanthine dehydrogenase family.</text>
</comment>
<comment type="cofactor">
    <cofactor evidence="8">
        <name>[2Fe-2S] cluster</name>
        <dbReference type="ChEBI" id="CHEBI:190135"/>
    </cofactor>
</comment>
<feature type="domain" description="2Fe-2S ferredoxin-type" evidence="10">
    <location>
        <begin position="10"/>
        <end position="100"/>
    </location>
</feature>
<dbReference type="InterPro" id="IPR008274">
    <property type="entry name" value="AldOxase/xan_DH_MoCoBD1"/>
</dbReference>
<keyword evidence="7" id="KW-0411">Iron-sulfur</keyword>
<dbReference type="FunFam" id="3.30.365.10:FF:000001">
    <property type="entry name" value="Xanthine dehydrogenase oxidase"/>
    <property type="match status" value="1"/>
</dbReference>
<evidence type="ECO:0000256" key="5">
    <source>
        <dbReference type="ARBA" id="ARBA00023002"/>
    </source>
</evidence>
<dbReference type="InterPro" id="IPR002888">
    <property type="entry name" value="2Fe-2S-bd"/>
</dbReference>